<organism evidence="1 2">
    <name type="scientific">Brassica cretica</name>
    <name type="common">Mustard</name>
    <dbReference type="NCBI Taxonomy" id="69181"/>
    <lineage>
        <taxon>Eukaryota</taxon>
        <taxon>Viridiplantae</taxon>
        <taxon>Streptophyta</taxon>
        <taxon>Embryophyta</taxon>
        <taxon>Tracheophyta</taxon>
        <taxon>Spermatophyta</taxon>
        <taxon>Magnoliopsida</taxon>
        <taxon>eudicotyledons</taxon>
        <taxon>Gunneridae</taxon>
        <taxon>Pentapetalae</taxon>
        <taxon>rosids</taxon>
        <taxon>malvids</taxon>
        <taxon>Brassicales</taxon>
        <taxon>Brassicaceae</taxon>
        <taxon>Brassiceae</taxon>
        <taxon>Brassica</taxon>
    </lineage>
</organism>
<gene>
    <name evidence="1" type="ORF">DY000_02023893</name>
</gene>
<evidence type="ECO:0000313" key="2">
    <source>
        <dbReference type="Proteomes" id="UP000266723"/>
    </source>
</evidence>
<comment type="caution">
    <text evidence="1">The sequence shown here is derived from an EMBL/GenBank/DDBJ whole genome shotgun (WGS) entry which is preliminary data.</text>
</comment>
<protein>
    <submittedName>
        <fullName evidence="1">Uncharacterized protein</fullName>
    </submittedName>
</protein>
<accession>A0ABQ7EAX6</accession>
<dbReference type="Proteomes" id="UP000266723">
    <property type="component" value="Unassembled WGS sequence"/>
</dbReference>
<proteinExistence type="predicted"/>
<dbReference type="EMBL" id="QGKV02000299">
    <property type="protein sequence ID" value="KAF3594016.1"/>
    <property type="molecule type" value="Genomic_DNA"/>
</dbReference>
<reference evidence="1 2" key="1">
    <citation type="journal article" date="2020" name="BMC Genomics">
        <title>Intraspecific diversification of the crop wild relative Brassica cretica Lam. using demographic model selection.</title>
        <authorList>
            <person name="Kioukis A."/>
            <person name="Michalopoulou V.A."/>
            <person name="Briers L."/>
            <person name="Pirintsos S."/>
            <person name="Studholme D.J."/>
            <person name="Pavlidis P."/>
            <person name="Sarris P.F."/>
        </authorList>
    </citation>
    <scope>NUCLEOTIDE SEQUENCE [LARGE SCALE GENOMIC DNA]</scope>
    <source>
        <strain evidence="2">cv. PFS-1207/04</strain>
    </source>
</reference>
<sequence>MFDFFSRRPLFTFLAFVTVQTGTVAYKHHCQYHLQRSFQWLATNNMHVDAPWIVDQDGAQLDPTEVSPSENATMVEPEANLEKKGLREWMQPCRCIYVDATPMEGTKWKQRSIDLEDIMELDTHEHFGRAGRSDTYLGELVELNQSDTYISERDELSELSDTSLELNELDDTEDGAGLVAGRNGSFSVHRKIHNKFNLGRFYTKFDQTFPQSISSPFSSRIPRGCQQGKHFLFLGVVSSKQTSLFRWTCALYQAMDRNPSFVGLVRHIKQQLKSGSMSLSAPLVSPFNPSVLPFWRVHIPLVRLSGGGREILLAEEKSSLGVVKMFGFHKKSSQEKFQRQEGVVKTLKDVSKSHKKSTTTCAPVAKPSLFINEKPKGKSENNLEDLKDFSDSLPIFDEYNEELLESLIICEDECDLPSPKSDLIFDDEETNGLTCFEPEHPSSLVLVS</sequence>
<name>A0ABQ7EAX6_BRACR</name>
<evidence type="ECO:0000313" key="1">
    <source>
        <dbReference type="EMBL" id="KAF3594016.1"/>
    </source>
</evidence>
<keyword evidence="2" id="KW-1185">Reference proteome</keyword>